<dbReference type="RefSeq" id="WP_269883338.1">
    <property type="nucleotide sequence ID" value="NZ_JAQAGZ010000014.1"/>
</dbReference>
<evidence type="ECO:0000313" key="15">
    <source>
        <dbReference type="EMBL" id="MCZ8514808.1"/>
    </source>
</evidence>
<dbReference type="Gene3D" id="3.40.50.11030">
    <property type="entry name" value="Threonylcarbamoyl-AMP synthase, C-terminal domain"/>
    <property type="match status" value="1"/>
</dbReference>
<dbReference type="EC" id="2.7.7.87" evidence="3 13"/>
<dbReference type="SUPFAM" id="SSF55821">
    <property type="entry name" value="YrdC/RibB"/>
    <property type="match status" value="1"/>
</dbReference>
<dbReference type="InterPro" id="IPR017945">
    <property type="entry name" value="DHBP_synth_RibB-like_a/b_dom"/>
</dbReference>
<comment type="subcellular location">
    <subcellularLocation>
        <location evidence="1 13">Cytoplasm</location>
    </subcellularLocation>
</comment>
<gene>
    <name evidence="15" type="ORF">O9H85_20785</name>
</gene>
<comment type="function">
    <text evidence="13">Required for the formation of a threonylcarbamoyl group on adenosine at position 37 (t(6)A37) in tRNAs that read codons beginning with adenine.</text>
</comment>
<keyword evidence="9 13" id="KW-0547">Nucleotide-binding</keyword>
<dbReference type="InterPro" id="IPR005145">
    <property type="entry name" value="Sua5_C"/>
</dbReference>
<keyword evidence="6 13" id="KW-0808">Transferase</keyword>
<dbReference type="InterPro" id="IPR050156">
    <property type="entry name" value="TC-AMP_synthase_SUA5"/>
</dbReference>
<dbReference type="NCBIfam" id="TIGR00057">
    <property type="entry name" value="L-threonylcarbamoyladenylate synthase"/>
    <property type="match status" value="1"/>
</dbReference>
<evidence type="ECO:0000256" key="7">
    <source>
        <dbReference type="ARBA" id="ARBA00022694"/>
    </source>
</evidence>
<dbReference type="Proteomes" id="UP001527882">
    <property type="component" value="Unassembled WGS sequence"/>
</dbReference>
<keyword evidence="5 13" id="KW-0963">Cytoplasm</keyword>
<comment type="caution">
    <text evidence="15">The sequence shown here is derived from an EMBL/GenBank/DDBJ whole genome shotgun (WGS) entry which is preliminary data.</text>
</comment>
<dbReference type="Gene3D" id="3.90.870.10">
    <property type="entry name" value="DHBP synthase"/>
    <property type="match status" value="1"/>
</dbReference>
<evidence type="ECO:0000256" key="9">
    <source>
        <dbReference type="ARBA" id="ARBA00022741"/>
    </source>
</evidence>
<dbReference type="EMBL" id="JAQAGZ010000014">
    <property type="protein sequence ID" value="MCZ8514808.1"/>
    <property type="molecule type" value="Genomic_DNA"/>
</dbReference>
<dbReference type="InterPro" id="IPR038385">
    <property type="entry name" value="Sua5/YwlC_C"/>
</dbReference>
<evidence type="ECO:0000256" key="10">
    <source>
        <dbReference type="ARBA" id="ARBA00022840"/>
    </source>
</evidence>
<dbReference type="InterPro" id="IPR006070">
    <property type="entry name" value="Sua5-like_dom"/>
</dbReference>
<dbReference type="InterPro" id="IPR010923">
    <property type="entry name" value="T(6)A37_SUA5"/>
</dbReference>
<feature type="domain" description="YrdC-like" evidence="14">
    <location>
        <begin position="14"/>
        <end position="215"/>
    </location>
</feature>
<dbReference type="Pfam" id="PF01300">
    <property type="entry name" value="Sua5_yciO_yrdC"/>
    <property type="match status" value="1"/>
</dbReference>
<proteinExistence type="inferred from homology"/>
<protein>
    <recommendedName>
        <fullName evidence="4 13">Threonylcarbamoyl-AMP synthase</fullName>
        <shortName evidence="13">TC-AMP synthase</shortName>
        <ecNumber evidence="3 13">2.7.7.87</ecNumber>
    </recommendedName>
    <alternativeName>
        <fullName evidence="11 13">L-threonylcarbamoyladenylate synthase</fullName>
    </alternativeName>
</protein>
<dbReference type="PANTHER" id="PTHR17490:SF16">
    <property type="entry name" value="THREONYLCARBAMOYL-AMP SYNTHASE"/>
    <property type="match status" value="1"/>
</dbReference>
<evidence type="ECO:0000259" key="14">
    <source>
        <dbReference type="PROSITE" id="PS51163"/>
    </source>
</evidence>
<keyword evidence="7 13" id="KW-0819">tRNA processing</keyword>
<evidence type="ECO:0000256" key="1">
    <source>
        <dbReference type="ARBA" id="ARBA00004496"/>
    </source>
</evidence>
<evidence type="ECO:0000256" key="8">
    <source>
        <dbReference type="ARBA" id="ARBA00022695"/>
    </source>
</evidence>
<name>A0ABT4QD50_9BACL</name>
<dbReference type="PANTHER" id="PTHR17490">
    <property type="entry name" value="SUA5"/>
    <property type="match status" value="1"/>
</dbReference>
<evidence type="ECO:0000256" key="12">
    <source>
        <dbReference type="ARBA" id="ARBA00048366"/>
    </source>
</evidence>
<dbReference type="PIRSF" id="PIRSF004930">
    <property type="entry name" value="Tln_factor_SUA5"/>
    <property type="match status" value="1"/>
</dbReference>
<reference evidence="15 16" key="1">
    <citation type="submission" date="2022-12" db="EMBL/GenBank/DDBJ databases">
        <title>Draft genome sequence of Paenibacillus sp. dW9.</title>
        <authorList>
            <person name="Choi E.-W."/>
            <person name="Kim D.-U."/>
        </authorList>
    </citation>
    <scope>NUCLEOTIDE SEQUENCE [LARGE SCALE GENOMIC DNA]</scope>
    <source>
        <strain evidence="16">dW9</strain>
    </source>
</reference>
<evidence type="ECO:0000256" key="5">
    <source>
        <dbReference type="ARBA" id="ARBA00022490"/>
    </source>
</evidence>
<evidence type="ECO:0000256" key="2">
    <source>
        <dbReference type="ARBA" id="ARBA00007663"/>
    </source>
</evidence>
<evidence type="ECO:0000256" key="6">
    <source>
        <dbReference type="ARBA" id="ARBA00022679"/>
    </source>
</evidence>
<evidence type="ECO:0000256" key="3">
    <source>
        <dbReference type="ARBA" id="ARBA00012584"/>
    </source>
</evidence>
<accession>A0ABT4QD50</accession>
<evidence type="ECO:0000313" key="16">
    <source>
        <dbReference type="Proteomes" id="UP001527882"/>
    </source>
</evidence>
<comment type="catalytic activity">
    <reaction evidence="12 13">
        <text>L-threonine + hydrogencarbonate + ATP = L-threonylcarbamoyladenylate + diphosphate + H2O</text>
        <dbReference type="Rhea" id="RHEA:36407"/>
        <dbReference type="ChEBI" id="CHEBI:15377"/>
        <dbReference type="ChEBI" id="CHEBI:17544"/>
        <dbReference type="ChEBI" id="CHEBI:30616"/>
        <dbReference type="ChEBI" id="CHEBI:33019"/>
        <dbReference type="ChEBI" id="CHEBI:57926"/>
        <dbReference type="ChEBI" id="CHEBI:73682"/>
        <dbReference type="EC" id="2.7.7.87"/>
    </reaction>
</comment>
<organism evidence="15 16">
    <name type="scientific">Paenibacillus gyeongsangnamensis</name>
    <dbReference type="NCBI Taxonomy" id="3388067"/>
    <lineage>
        <taxon>Bacteria</taxon>
        <taxon>Bacillati</taxon>
        <taxon>Bacillota</taxon>
        <taxon>Bacilli</taxon>
        <taxon>Bacillales</taxon>
        <taxon>Paenibacillaceae</taxon>
        <taxon>Paenibacillus</taxon>
    </lineage>
</organism>
<keyword evidence="16" id="KW-1185">Reference proteome</keyword>
<keyword evidence="8 13" id="KW-0548">Nucleotidyltransferase</keyword>
<evidence type="ECO:0000256" key="13">
    <source>
        <dbReference type="PIRNR" id="PIRNR004930"/>
    </source>
</evidence>
<evidence type="ECO:0000256" key="4">
    <source>
        <dbReference type="ARBA" id="ARBA00015492"/>
    </source>
</evidence>
<dbReference type="Pfam" id="PF03481">
    <property type="entry name" value="Sua5_C"/>
    <property type="match status" value="1"/>
</dbReference>
<evidence type="ECO:0000256" key="11">
    <source>
        <dbReference type="ARBA" id="ARBA00029774"/>
    </source>
</evidence>
<sequence length="365" mass="37773">MTKLWHVNAEQPQPESLQEAAALLAAGKTVAFPTETVYGLGADARNTEAVRSIFEAKGRPSDNPLIVHIADRSQLEVLAAPPAEAVSRLLDAFWPGPLTMVLPVRPGVLSPLVTAGLSTVGLRMPDHPVALQLIAAAGCPVAAPSANRSGRPSPTLVSHVQEDLEGRIAGIVDGGPTGVGLESTVVEYVETVASGSASASGAIQGVLHILRPGGITAAQLRAALPDVPVLGAAEAESEAAEAPRAPGMKYAHYAPRGAMVLVQGDAPERVLARIQRELDQARSRGERTGVLTYGEHAAAYRADRVVACGRLSDLESVAQGLYAALREFDEAGIGFIAAEACPEDGLGAAIMNRLRKAAGGNILEA</sequence>
<keyword evidence="10 13" id="KW-0067">ATP-binding</keyword>
<dbReference type="PROSITE" id="PS51163">
    <property type="entry name" value="YRDC"/>
    <property type="match status" value="1"/>
</dbReference>
<comment type="similarity">
    <text evidence="2 13">Belongs to the SUA5 family.</text>
</comment>
<dbReference type="GO" id="GO:0061710">
    <property type="term" value="F:L-threonylcarbamoyladenylate synthase"/>
    <property type="evidence" value="ECO:0007669"/>
    <property type="project" value="UniProtKB-EC"/>
</dbReference>